<dbReference type="InterPro" id="IPR049730">
    <property type="entry name" value="SNF2/RAD54-like_C"/>
</dbReference>
<dbReference type="Gene3D" id="3.40.50.10810">
    <property type="entry name" value="Tandem AAA-ATPase domain"/>
    <property type="match status" value="1"/>
</dbReference>
<dbReference type="InterPro" id="IPR001650">
    <property type="entry name" value="Helicase_C-like"/>
</dbReference>
<feature type="domain" description="Helicase C-terminal" evidence="4">
    <location>
        <begin position="867"/>
        <end position="1025"/>
    </location>
</feature>
<name>A0ABZ2KLU6_9BACT</name>
<gene>
    <name evidence="5" type="ORF">LZC95_22800</name>
</gene>
<dbReference type="RefSeq" id="WP_394850854.1">
    <property type="nucleotide sequence ID" value="NZ_CP089982.1"/>
</dbReference>
<evidence type="ECO:0000256" key="1">
    <source>
        <dbReference type="ARBA" id="ARBA00022801"/>
    </source>
</evidence>
<accession>A0ABZ2KLU6</accession>
<feature type="region of interest" description="Disordered" evidence="2">
    <location>
        <begin position="1"/>
        <end position="53"/>
    </location>
</feature>
<evidence type="ECO:0000259" key="4">
    <source>
        <dbReference type="PROSITE" id="PS51194"/>
    </source>
</evidence>
<dbReference type="PROSITE" id="PS51192">
    <property type="entry name" value="HELICASE_ATP_BIND_1"/>
    <property type="match status" value="1"/>
</dbReference>
<dbReference type="PROSITE" id="PS51194">
    <property type="entry name" value="HELICASE_CTER"/>
    <property type="match status" value="1"/>
</dbReference>
<feature type="domain" description="Helicase ATP-binding" evidence="3">
    <location>
        <begin position="577"/>
        <end position="740"/>
    </location>
</feature>
<dbReference type="InterPro" id="IPR038718">
    <property type="entry name" value="SNF2-like_sf"/>
</dbReference>
<protein>
    <submittedName>
        <fullName evidence="5">SNF2 family helicase</fullName>
    </submittedName>
</protein>
<dbReference type="Gene3D" id="3.40.50.300">
    <property type="entry name" value="P-loop containing nucleotide triphosphate hydrolases"/>
    <property type="match status" value="1"/>
</dbReference>
<proteinExistence type="predicted"/>
<dbReference type="InterPro" id="IPR050496">
    <property type="entry name" value="SNF2_RAD54_helicase_repair"/>
</dbReference>
<feature type="compositionally biased region" description="Gly residues" evidence="2">
    <location>
        <begin position="22"/>
        <end position="48"/>
    </location>
</feature>
<keyword evidence="5" id="KW-0067">ATP-binding</keyword>
<dbReference type="Pfam" id="PF00176">
    <property type="entry name" value="SNF2-rel_dom"/>
    <property type="match status" value="1"/>
</dbReference>
<sequence length="1032" mass="112474">MQSPGGPMGPKPPTYQANGHGPAYGGGAGGAALGAGGESGVPGVTGGGRRGRRRRAKLAAAAAAAAAGSSPTGARIAPVAAPIQRPGVVSTGIDAWLPEPMAALPKVIEFRMQVRPLSLTITLIDPNARTALLPSTLLPLLAQSPTPDREPIRLLARFESEGPRRVGIEVRGEDACDLLAALKGRRVIVEPQMMELRFGDEPLRPRFDLELSQDGTQVLVKSNFQRPGDPRKFTMAQGAWFEGSPGWFVDAQEGVARPIDRRVSPSSIRRLARAPFIHEPIDHLPQLIAQGLPRVALEVGAELPELSQVAEVRDIVPTFRMRAGGTLTEARVALRAAYEDVEIDVRADGMTPPVIVKPPQSASKRALCIRCDIAAQQEAASALRELGLQPDEEGNGFVARGDDSIQFWTEGIGALPEHWDLFVPDDLVDVQVRGETLTANARVSSGVDWLSLRLSFESEGVAVTQEELARCLAEGRRYVRLADGSFSRLDAEKVKSVLLRQAEILATGGGQGGRLPLSQAGRIQELLQQVGRTNVSEGAKDLFTKLRDIDEIGGVRKPRNLKASLRPYQEQGFHWLWFLHEIGSGGVLADDMGLGKTIQTLALLLAVKAADEKAGVPFKALIVAPTSVVTNWLREMDKFAPSLKHALWHGIDRKERIDDLEDADVIVTSYALLRRDEELLAKLKLRYAILDEAQQIKNPLSATARAAKRLNAARRLALSGTPIENRLSEIWSIFDFVSPGLLGPLDKFEERYSRPIDNGDSKAAQRLRATIHPFILRRTKSEVLKELPDKIETDQVCELTGEQAALYSAVLKEVRAQVMGEVERQGMAKSHIQILAGLTRLRQAACDPRLLGLPREFGDVDSGKLVALRDLIETCVAGGHRVLVFSQFVSMLSIIRRAMDEDGVAYEYLDGSTRDRQAVVERFQDEDGPPVFLISLKAGGSGLNLTAADTVIHFDPWWNPAVEDQATDRAHRIGQTKVVTTYRLIAKGTIEEKILELGAKKRELVGAVLSEDVGGAKKLTKTDLEDLFKFDD</sequence>
<reference evidence="5 6" key="1">
    <citation type="submission" date="2021-12" db="EMBL/GenBank/DDBJ databases">
        <title>Discovery of the Pendulisporaceae a myxobacterial family with distinct sporulation behavior and unique specialized metabolism.</title>
        <authorList>
            <person name="Garcia R."/>
            <person name="Popoff A."/>
            <person name="Bader C.D."/>
            <person name="Loehr J."/>
            <person name="Walesch S."/>
            <person name="Walt C."/>
            <person name="Boldt J."/>
            <person name="Bunk B."/>
            <person name="Haeckl F.J.F.P.J."/>
            <person name="Gunesch A.P."/>
            <person name="Birkelbach J."/>
            <person name="Nuebel U."/>
            <person name="Pietschmann T."/>
            <person name="Bach T."/>
            <person name="Mueller R."/>
        </authorList>
    </citation>
    <scope>NUCLEOTIDE SEQUENCE [LARGE SCALE GENOMIC DNA]</scope>
    <source>
        <strain evidence="5 6">MSr12523</strain>
    </source>
</reference>
<dbReference type="InterPro" id="IPR000330">
    <property type="entry name" value="SNF2_N"/>
</dbReference>
<dbReference type="EMBL" id="CP089982">
    <property type="protein sequence ID" value="WXA99632.1"/>
    <property type="molecule type" value="Genomic_DNA"/>
</dbReference>
<keyword evidence="1" id="KW-0378">Hydrolase</keyword>
<dbReference type="Pfam" id="PF08455">
    <property type="entry name" value="SNF2_assoc"/>
    <property type="match status" value="1"/>
</dbReference>
<dbReference type="Pfam" id="PF00271">
    <property type="entry name" value="Helicase_C"/>
    <property type="match status" value="1"/>
</dbReference>
<organism evidence="5 6">
    <name type="scientific">Pendulispora brunnea</name>
    <dbReference type="NCBI Taxonomy" id="2905690"/>
    <lineage>
        <taxon>Bacteria</taxon>
        <taxon>Pseudomonadati</taxon>
        <taxon>Myxococcota</taxon>
        <taxon>Myxococcia</taxon>
        <taxon>Myxococcales</taxon>
        <taxon>Sorangiineae</taxon>
        <taxon>Pendulisporaceae</taxon>
        <taxon>Pendulispora</taxon>
    </lineage>
</organism>
<dbReference type="InterPro" id="IPR027417">
    <property type="entry name" value="P-loop_NTPase"/>
</dbReference>
<dbReference type="SMART" id="SM00487">
    <property type="entry name" value="DEXDc"/>
    <property type="match status" value="1"/>
</dbReference>
<dbReference type="PANTHER" id="PTHR45629">
    <property type="entry name" value="SNF2/RAD54 FAMILY MEMBER"/>
    <property type="match status" value="1"/>
</dbReference>
<dbReference type="CDD" id="cd18012">
    <property type="entry name" value="DEXQc_arch_SWI2_SNF2"/>
    <property type="match status" value="1"/>
</dbReference>
<dbReference type="SMART" id="SM00490">
    <property type="entry name" value="HELICc"/>
    <property type="match status" value="1"/>
</dbReference>
<evidence type="ECO:0000313" key="6">
    <source>
        <dbReference type="Proteomes" id="UP001379533"/>
    </source>
</evidence>
<dbReference type="PANTHER" id="PTHR45629:SF7">
    <property type="entry name" value="DNA EXCISION REPAIR PROTEIN ERCC-6-RELATED"/>
    <property type="match status" value="1"/>
</dbReference>
<keyword evidence="5" id="KW-0347">Helicase</keyword>
<dbReference type="InterPro" id="IPR013663">
    <property type="entry name" value="Helicase_SWF/SNF/SWI_bac"/>
</dbReference>
<dbReference type="CDD" id="cd18793">
    <property type="entry name" value="SF2_C_SNF"/>
    <property type="match status" value="1"/>
</dbReference>
<dbReference type="InterPro" id="IPR014001">
    <property type="entry name" value="Helicase_ATP-bd"/>
</dbReference>
<dbReference type="Proteomes" id="UP001379533">
    <property type="component" value="Chromosome"/>
</dbReference>
<evidence type="ECO:0000256" key="2">
    <source>
        <dbReference type="SAM" id="MobiDB-lite"/>
    </source>
</evidence>
<dbReference type="SUPFAM" id="SSF52540">
    <property type="entry name" value="P-loop containing nucleoside triphosphate hydrolases"/>
    <property type="match status" value="2"/>
</dbReference>
<evidence type="ECO:0000259" key="3">
    <source>
        <dbReference type="PROSITE" id="PS51192"/>
    </source>
</evidence>
<keyword evidence="6" id="KW-1185">Reference proteome</keyword>
<dbReference type="GO" id="GO:0004386">
    <property type="term" value="F:helicase activity"/>
    <property type="evidence" value="ECO:0007669"/>
    <property type="project" value="UniProtKB-KW"/>
</dbReference>
<keyword evidence="5" id="KW-0547">Nucleotide-binding</keyword>
<evidence type="ECO:0000313" key="5">
    <source>
        <dbReference type="EMBL" id="WXA99632.1"/>
    </source>
</evidence>